<feature type="signal peptide" evidence="9">
    <location>
        <begin position="1"/>
        <end position="20"/>
    </location>
</feature>
<dbReference type="FunFam" id="3.40.630.10:FF:000042">
    <property type="entry name" value="Peptide hydrolase"/>
    <property type="match status" value="1"/>
</dbReference>
<reference evidence="11 12" key="1">
    <citation type="journal article" date="2018" name="New Phytol.">
        <title>Phylogenomics of Endogonaceae and evolution of mycorrhizas within Mucoromycota.</title>
        <authorList>
            <person name="Chang Y."/>
            <person name="Desiro A."/>
            <person name="Na H."/>
            <person name="Sandor L."/>
            <person name="Lipzen A."/>
            <person name="Clum A."/>
            <person name="Barry K."/>
            <person name="Grigoriev I.V."/>
            <person name="Martin F.M."/>
            <person name="Stajich J.E."/>
            <person name="Smith M.E."/>
            <person name="Bonito G."/>
            <person name="Spatafora J.W."/>
        </authorList>
    </citation>
    <scope>NUCLEOTIDE SEQUENCE [LARGE SCALE GENOMIC DNA]</scope>
    <source>
        <strain evidence="11 12">AD002</strain>
    </source>
</reference>
<dbReference type="EMBL" id="RBNJ01010097">
    <property type="protein sequence ID" value="RUS26592.1"/>
    <property type="molecule type" value="Genomic_DNA"/>
</dbReference>
<evidence type="ECO:0000256" key="8">
    <source>
        <dbReference type="ARBA" id="ARBA00043962"/>
    </source>
</evidence>
<dbReference type="GO" id="GO:0004177">
    <property type="term" value="F:aminopeptidase activity"/>
    <property type="evidence" value="ECO:0007669"/>
    <property type="project" value="UniProtKB-KW"/>
</dbReference>
<evidence type="ECO:0000256" key="5">
    <source>
        <dbReference type="ARBA" id="ARBA00022729"/>
    </source>
</evidence>
<keyword evidence="12" id="KW-1185">Reference proteome</keyword>
<dbReference type="PANTHER" id="PTHR12147">
    <property type="entry name" value="METALLOPEPTIDASE M28 FAMILY MEMBER"/>
    <property type="match status" value="1"/>
</dbReference>
<dbReference type="Gene3D" id="3.40.630.10">
    <property type="entry name" value="Zn peptidases"/>
    <property type="match status" value="1"/>
</dbReference>
<dbReference type="GO" id="GO:0008235">
    <property type="term" value="F:metalloexopeptidase activity"/>
    <property type="evidence" value="ECO:0007669"/>
    <property type="project" value="InterPro"/>
</dbReference>
<keyword evidence="2" id="KW-0031">Aminopeptidase</keyword>
<name>A0A433QA03_9FUNG</name>
<organism evidence="11 12">
    <name type="scientific">Jimgerdemannia flammicorona</name>
    <dbReference type="NCBI Taxonomy" id="994334"/>
    <lineage>
        <taxon>Eukaryota</taxon>
        <taxon>Fungi</taxon>
        <taxon>Fungi incertae sedis</taxon>
        <taxon>Mucoromycota</taxon>
        <taxon>Mucoromycotina</taxon>
        <taxon>Endogonomycetes</taxon>
        <taxon>Endogonales</taxon>
        <taxon>Endogonaceae</taxon>
        <taxon>Jimgerdemannia</taxon>
    </lineage>
</organism>
<evidence type="ECO:0000256" key="3">
    <source>
        <dbReference type="ARBA" id="ARBA00022670"/>
    </source>
</evidence>
<gene>
    <name evidence="11" type="ORF">BC938DRAFT_470549</name>
</gene>
<comment type="similarity">
    <text evidence="8">Belongs to the peptidase M28 family. M28E subfamily.</text>
</comment>
<dbReference type="AlphaFoldDB" id="A0A433QA03"/>
<evidence type="ECO:0000313" key="12">
    <source>
        <dbReference type="Proteomes" id="UP000274822"/>
    </source>
</evidence>
<dbReference type="PANTHER" id="PTHR12147:SF56">
    <property type="entry name" value="AMINOPEPTIDASE YDR415C-RELATED"/>
    <property type="match status" value="1"/>
</dbReference>
<keyword evidence="7 9" id="KW-0862">Zinc</keyword>
<evidence type="ECO:0000313" key="11">
    <source>
        <dbReference type="EMBL" id="RUS26592.1"/>
    </source>
</evidence>
<accession>A0A433QA03</accession>
<proteinExistence type="inferred from homology"/>
<comment type="cofactor">
    <cofactor evidence="1">
        <name>Zn(2+)</name>
        <dbReference type="ChEBI" id="CHEBI:29105"/>
    </cofactor>
</comment>
<dbReference type="CDD" id="cd03879">
    <property type="entry name" value="M28_AAP"/>
    <property type="match status" value="1"/>
</dbReference>
<dbReference type="GO" id="GO:0046872">
    <property type="term" value="F:metal ion binding"/>
    <property type="evidence" value="ECO:0007669"/>
    <property type="project" value="UniProtKB-KW"/>
</dbReference>
<comment type="caution">
    <text evidence="11">The sequence shown here is derived from an EMBL/GenBank/DDBJ whole genome shotgun (WGS) entry which is preliminary data.</text>
</comment>
<feature type="chain" id="PRO_5018821292" description="Peptide hydrolase" evidence="9">
    <location>
        <begin position="21"/>
        <end position="386"/>
    </location>
</feature>
<evidence type="ECO:0000259" key="10">
    <source>
        <dbReference type="Pfam" id="PF04389"/>
    </source>
</evidence>
<keyword evidence="6 9" id="KW-0378">Hydrolase</keyword>
<dbReference type="Proteomes" id="UP000274822">
    <property type="component" value="Unassembled WGS sequence"/>
</dbReference>
<evidence type="ECO:0000256" key="4">
    <source>
        <dbReference type="ARBA" id="ARBA00022723"/>
    </source>
</evidence>
<sequence length="386" mass="42831">MKISAALTLLALAGSSAVLASPFINHQLPIGTLDSNGLRLIQYSDDVPAKWMTEQQIEDLFRLGIKFMDITDYTELGSDIKASENLLRWKPYIPSTPAYEDEVTPFIGNLTTELMESNLKVFTSFRNRYYKSTSGADSAKWLHKQISDTIASADPDSVDVSVRKFKHPWDQFSIIVRFEGTNVDLNNELVIVGAHQDSVNMWMPSFGRAPGADDDGSGTVTILEAFRVLVQGGFKPERPVEFHWYSGEEAGLLGSQAVASDYKQSGKKIVAMIQNDMTGYVGTNGEVMGIVSDHVDPKLTEFVKKLVESYAVIPWKDTKCGYGCSDHASWNKAGFPSAFAIESAFEDSNQYIHTSSDTTDRLSFDHMKEFSKLSVAFAIELSHERS</sequence>
<evidence type="ECO:0000256" key="2">
    <source>
        <dbReference type="ARBA" id="ARBA00022438"/>
    </source>
</evidence>
<keyword evidence="3 9" id="KW-0645">Protease</keyword>
<dbReference type="EC" id="3.4.-.-" evidence="9"/>
<evidence type="ECO:0000256" key="9">
    <source>
        <dbReference type="RuleBase" id="RU361240"/>
    </source>
</evidence>
<keyword evidence="4 9" id="KW-0479">Metal-binding</keyword>
<dbReference type="InterPro" id="IPR007484">
    <property type="entry name" value="Peptidase_M28"/>
</dbReference>
<dbReference type="GO" id="GO:0006508">
    <property type="term" value="P:proteolysis"/>
    <property type="evidence" value="ECO:0007669"/>
    <property type="project" value="UniProtKB-KW"/>
</dbReference>
<dbReference type="InterPro" id="IPR045175">
    <property type="entry name" value="M28_fam"/>
</dbReference>
<dbReference type="Pfam" id="PF04389">
    <property type="entry name" value="Peptidase_M28"/>
    <property type="match status" value="1"/>
</dbReference>
<evidence type="ECO:0000256" key="1">
    <source>
        <dbReference type="ARBA" id="ARBA00001947"/>
    </source>
</evidence>
<evidence type="ECO:0000256" key="7">
    <source>
        <dbReference type="ARBA" id="ARBA00022833"/>
    </source>
</evidence>
<evidence type="ECO:0000256" key="6">
    <source>
        <dbReference type="ARBA" id="ARBA00022801"/>
    </source>
</evidence>
<dbReference type="SUPFAM" id="SSF53187">
    <property type="entry name" value="Zn-dependent exopeptidases"/>
    <property type="match status" value="1"/>
</dbReference>
<feature type="domain" description="Peptidase M28" evidence="10">
    <location>
        <begin position="174"/>
        <end position="377"/>
    </location>
</feature>
<keyword evidence="5 9" id="KW-0732">Signal</keyword>
<protein>
    <recommendedName>
        <fullName evidence="9">Peptide hydrolase</fullName>
        <ecNumber evidence="9">3.4.-.-</ecNumber>
    </recommendedName>
</protein>